<comment type="cofactor">
    <cofactor evidence="1">
        <name>pantetheine 4'-phosphate</name>
        <dbReference type="ChEBI" id="CHEBI:47942"/>
    </cofactor>
</comment>
<dbReference type="InterPro" id="IPR001031">
    <property type="entry name" value="Thioesterase"/>
</dbReference>
<dbReference type="NCBIfam" id="NF004282">
    <property type="entry name" value="PRK05691.1"/>
    <property type="match status" value="6"/>
</dbReference>
<feature type="domain" description="Carrier" evidence="6">
    <location>
        <begin position="2272"/>
        <end position="2347"/>
    </location>
</feature>
<evidence type="ECO:0000256" key="5">
    <source>
        <dbReference type="ARBA" id="ARBA00023194"/>
    </source>
</evidence>
<dbReference type="GO" id="GO:0005829">
    <property type="term" value="C:cytosol"/>
    <property type="evidence" value="ECO:0007669"/>
    <property type="project" value="TreeGrafter"/>
</dbReference>
<keyword evidence="2" id="KW-0596">Phosphopantetheine</keyword>
<evidence type="ECO:0000256" key="1">
    <source>
        <dbReference type="ARBA" id="ARBA00001957"/>
    </source>
</evidence>
<dbReference type="Gene3D" id="3.30.300.30">
    <property type="match status" value="5"/>
</dbReference>
<dbReference type="GO" id="GO:0031177">
    <property type="term" value="F:phosphopantetheine binding"/>
    <property type="evidence" value="ECO:0007669"/>
    <property type="project" value="InterPro"/>
</dbReference>
<dbReference type="FunFam" id="3.40.50.12780:FF:000012">
    <property type="entry name" value="Non-ribosomal peptide synthetase"/>
    <property type="match status" value="1"/>
</dbReference>
<dbReference type="Pfam" id="PF00550">
    <property type="entry name" value="PP-binding"/>
    <property type="match status" value="5"/>
</dbReference>
<dbReference type="PANTHER" id="PTHR45527:SF1">
    <property type="entry name" value="FATTY ACID SYNTHASE"/>
    <property type="match status" value="1"/>
</dbReference>
<proteinExistence type="predicted"/>
<dbReference type="InterPro" id="IPR045851">
    <property type="entry name" value="AMP-bd_C_sf"/>
</dbReference>
<sequence length="6323" mass="681754">MKPLEVRRTDPFDETLFPLSAAQRATWFAQQFDPEVPILIAHYVELRGELDVELLDRETRAVAYEFQSPMLKVIEVDGQPMQYVDEKAEISVGLVDFRWTEDPFEAALEWMRRDCRTQLDLAVDGIVETAVLRVGDAHYLWYSRIHHVALDGFGAMTMMNRIAHRYSASAAREDPQPSRAATLRTLYDIDERYRQSDRFAADREYWAGRNTVGAGSSLAEASGPAHIESRLESTLMSDRSCALLHESENHAARVIAALALYLSRMTAKETVQIHVPMSGRTTAVLRDSGGMMVNVAPLLISVAAVDTVGELFAQVQHELMGALRHQRCSLDDIRRDAGVTSGLEGEDSYAGPMVNVMLFRQEVQLGEVVGEYHIVTSGPVEDLLVNVYPSGDRLRVDFRANPIRYEEAGLREHHRNFVGLLEELIASDSGAELADIHGPTAREGERRQREVRHREYWRHELTEAPELLQLPFDRPRPATQSLDSAQVEVVIAADTHARITEMASDLGTDTRAVLHTGFALVVSRLSGASDVVIGTPTGSDANIVAIRSRIDLETPFTALLGSVVEVRSNALPHSGIRLEQVAQSLEVEDVPAYAPVIQVTFESVASADEHPPDLGRFDLGVSAVELFDEVGTPSGITVTLAFATDLFDAETVRGLGLRFARVLESVTTDPAMMVGDIDILSDDERSAMQPVCSDPRASHRTLAELFDGAARTHPDGVALSYLDGELTYRELDERSSKLARVLIDRGIGPEDSVALGLTRSIESVVAMLAVTKAGAAFVPVDPTYPGERVRFMLTDSGAVLGLTVVSELHRLPDSISWLAIDDAEFGGRLTRLSVRSISDVDRVHPIRPDNPAYVIYTSGSTGLPKGVTVSHRGLEALAAEQRSRFGATRDARTLHFSTPSFDASIFEYLLAFGAGATMVIAPSTIYGGDELSRFLESQRVTHGFVTTAALGTVSPEGLSDFGDVVVGGEACPPDLVQRWAPGRRLCNAYGPTETTVMSNIGEPMVSSENITVGGPLRGFEEIVLDQRLHPVPDGVVGELYISGDALARGYHRKYALTAGRFVADPFGLPGRRMYRTGDLVRRRRGRALEYVGRSDFQVKVRGFRIELGEIDSVVQSCPQVENAVTVARAAPSGTTMITTYVVPAGGSALSTADLTQYAASRVPSYMVPAAFVLLDELPVTPSGKVDRAALPAPRFDARSDNFRPPEGAEELLLAEIFADVLGAEAVGAGDDFFELGGNSLIATKLIARVNAAEAIDFGVRTLFEAPTIESLALHVRDAKSSGVDPSRSKRPILQAHSYRDKIPVSLAQQRLWFVNQFDTSSPAYNIPMVVRLSGALDVAALILAMGDVVDRHESLRTVYPASVDGPHQVVVPSERVTSEMAWEVSVDEEALDRRVADLAREGFDVSANVPVRGSLFRITPDVHVLALVVHHISADGASLEPMARDLTRAYAARAAGRAPDWPPLPVQYADYSQWQIELLGSAADPDTLQAKQLDYWTSTLSGLPDVIDLPLDRPRPAERSMRGESVRFSVPADVHSELLELARNHNATPFMVMHAVLAVLLARLSASPDIAIGTPVGGRAEQVLDDLVGMFVSTVVLRTAVDTAATFEEILSRTREVDLAAFGQTEVPFERVVDAVAPERSPSRSPLFQVLLEFQNTADPHLELPGLGVDVVSVDIGVAKFDLQLSLSEKRGKDGIPVGFDAAFTYASDIFERTTVTEFGERFVRLVRSVVSDPTAPVGDTEILGAPERGLVVGGWDGVGVAVGGLTLVDVLDGRFAGVGGGGLVCGGVVLSWGEFDVRVNRFARLLISLGVGPESRVCVVLSRSVELLVAVFAVVRAGGVFVPVDVGAPVERVGFVVGVVDPVVVLSRGGDGGCLPVGVGFVDVGCVDVSGFSGDPVGVGDRLGVLLPEHAVYVMFTSGSTGRPKGVVVSHAGVVNRLLWMQGEFPLGVGDVVLQKTPVSFDVSVWELFWPLMVGARLVVADPGGHRDPVYLVGVIERWGVSVVHFVPSMLEVFVGEPSVVVGCSSVRRVFVSGEGLSSVLAGRFAGVCGAELVNLYGPTEASVDVTFHAVDGVVGVGVPIGRPVWNTRVLVLDSRLRPVPVGVVGELYVGGVQVARGYEGRVDLTVGRFVADPVSGVVGARVYRTGDVVRWGCGGVLEFVGRTDFQVKVRGQRVELGEVEAVLAAQVGVAGAVVVLRSGVGGDFLVGFVVGEVGVVVDEVVVLEGVRRSLPGFMVPSVVVVLGEFPVTVHGKLDRKALPDTTFTAADYRTPSTRAEVLVARAIAEVLDLDQVGADDNFFELGGDSLSATRVAARIRSEPSTNVGVKALFDTPVVADLAASIDQLQAVLRGSGPEGSSISEIAGKTRPEHIPLSLSQARMWFVNQFDTSSPLYNIPVALQLDGFLDSGALQAALGDVVERHETLRTIFPTSANGPHQVIAEPALAAPRIHPVPISGERLFTDLHAFFDVGFDVAEEFPLHVRLLRIGPEQHVLAIVVHHIAADGFSMAPLARDLMRAYTSRAQEQNPDWEPLPIQYADYSLWQREILDAEVGPGTSTSDEFDYWTAKLSDIPEVLPLPLDRPRTPKRSTEGAVVSMDFSPEIHRVLTDLAHQNGASLFMVMHAALAVLLARLSASDDVVIGTPVAGRGASVFDDVVGMFVNTLVLRTPVQSGATFAEVLAAVRSTDLGALDHADIAFERLVDDLSPDRSTAHSPLFQVLLEFQTDTGLRFELPELTARSLDIDLAVAKFDLQLSVMEHVDEHAGPAGISAGFRYATDIFDRVSVTRIAERFERVIGAVIEDPSAVVGDIDILLAGEYSEMLVAPSASASGSASVSGVGTHEDSLSDLFDRAVLTSGDAVAVRCDGLSVTYRELDERANRLARLLVAQGVVPETLVAVAMTRSIDLVVALLAVVKAGGGYLPVDLTSPVDRVDFVLRDSAPKCVLTTGADGADIRDSDAIADNEIPVIAVDDPAILEALLRSSPFPVTDQDRLLPLRPDSVAYVIYTSGSTGRPKGVQVSHRSVGTLLANTRALFGFDSGDVWTMFHSEAFDFSVWEMWGALAHGGRLVLVDYFTARTPEAFLELLRHERVTVLNQTPTAFYQLAEADRRIGSAALSLRYVIFGGEALDFGQLTRWYARRGTSSPDLVNMYGITETTVHVSHLPLDRELARDGSASVIGRALPGLRVYVLDQRLHPVPPGVVGELYVCGDQVSRGYLGRSGLTSARFIPDLTVSGARMYRSGDLGRWNDSGQLEYLGRNDLQVQVKGYRIELGEVEAALLSGVGVSQAAVVARRDRLVGYVVPEAVATVSPAALLEYLSQRLAAHMVPAVVTVLEALPLTVNGKLDRKALPEPDFGLQTTVSRGPASETESILAGLFAEVLGLDEVGVDDSFFTLGGDSIMSIQLVTRAKSAGVLISPREVFERKTVAALSETAGTSGGHAVLDELPGGGVGEIELTPIAEWMLDRGGDFRRYSQSVLLAVPATLDEVTLTQAMQAVLDHHDILRAGIRATLHLESARRMDVAPAGTVRAETVVRHASLEGAAVETVSAELDAALGRLDPETGVMVQAVLLDTDGQIQKEGQRQKRLLLVAHHLVTDGVSWRILIPDLALACAQVQSGVDPSLAPVGTSMRRWARGLVDAAREPDRVAELDYWREVLAGPDPTLGVRALTKRDTASATTDIEVRVPTALTEAVSTTVPQAIHGSVEDGLLTALALAMVRWRMDRGIDNPETLISLEGHGREEQVVPGADLARTVGWFTSIFPVRIDLSRVDPSDAFAGGPAAGVAAKAVKEQLRAVPDRGIGFGLLRYLNRETAHTLSQLPEPQISFNYLGRVGGSEADASAGWVPIRDEDLRTVTAVDLPLASVLEVNVMTVGDSDTDNSDTEDGPQLVASWTFPPDILGADDTRQLAQWWLDALAGLGEYAAGGGGFTPSDFDLVDLRQDAVDDLESRCPDLSDVWSLSPLQAGLLFHAELAERSVDAYLVQVALDLAGAVDSERLRHAADALLDRHENLRTAFLHGADGRAVQVVRSAVAAPWQEIDLPGATDQDRDRALAEDRARPFDMAQAPLIRFTLIALAPETFTLVLTNHHILLDGWSMPLLIRELATLYAADGEVAALPHARAYRDYLTWMSRRDQQASRAVWARTLSGVEGPTLLAPAVRSRRLSTMAAEWVFDLDEEFTTSLRGMARELGLTINTIVQASWGIVLAALTGRDDVVFGATVSGRPPELTGIETMVGLFINTIPVRITLRPRESIGTLLARIQAEQAELSDHHYLGLSEIQVATGPETGFDTLTVFESYPVDRQGLSSDTDIAGIRIADVEAKDAAHYPLSLVASVDTRLRLKFEYLPEVFGAADIEEIAGRLHRVLEACAQPDRPLAEVSVLAPSERAELVPARGTAGGSSRVFPEIFDAAAQRDPNALAVESADGSLTYGELDILSNRIARVLVSRGLGTEDYVAVGVPRSLTSVVSILAVAKTGAAFVPIDPAYPDERINHMLIDSKVSFGLTTTAGRDRLPDIADWLILDDPHFTKKCEEFSGSPLTDNDRLRPIGLDSAAYVVYTSGSTGVPKGVVVAQRGLDNFARDQVERYGATPQSRTLHFSTPSFDGSLFEYLQAFGAGATMVIAPPGIYGGEDLAQLLAEHAVTHAFITTAALATVDPVGLEQLSEVVFGGEACPPDLVARWAPRRRLYNAYGPTEATIMSNVSPPMTAGERITIGGPVSGVSELVLDARLQAVPVGVPGELYLAGPGVARGYHRRPGLTAARFVANPADPGTRMYRTGDIVRWTADMCVEYVGRSDFQVKVRGFRVELGEIDSVLMAEPNVGFAVTVADSAPTGDTRLVSYVVPTAGRLDTRLLIRAVARRLPSHMVPAVLTVLENIPLTAVGKVDRSALPSPEIETTTGDFRPPVGPVEQAVSDVFAEVLGLERVGTDISFFELGGNSLSATSVAARLRAALGATVGVRDLFETPTVAELATVIDQSVAERSERLEPRPRPDNIPLSFAQQRMWFVNQLDTSSPAYNIPLVVRLSGELDKPALRSAMSDVIARHESLRTTFPVHGDGPVQHIVPTESAALPQLAETSVTDEHHLRDELARMVSAGFDVAARIPLRAVLFTIDEREHVLAVVVHHISADGFSMSPLTRDVMIAYEAHAYGREPQWTPLPVQYADFALWQREILGSGDDPGSVITEQLAYWRRALSGAPDLLELPLDRDRPTQQSFHGSRIHFSISSDLHRRIRDVSRQQESTAFMTVHAALALLLARLGSTDDIVIGTPIAGRGDRALDDLVGMFVGTLALRTQVDPAQSFRELVAHCREVDLAAFAHSDVPFERVVDAVGPKRSSAYAPISSVSLEFQNNDRPILKLAGLEVRGIDPELEVVKVDLEFLLAEEYDDRGAPGGMSGAVDFATDLFDPGTVSGFADMFVRVLEAVTRNPQVPIGDIDLLGDLERRELTPAHGLPEVPPKLWPELLADAVAIDPDSVALSLDNRQLSYRDLDEWSNRVARELCGRGVGPETFVALGMPRSIESVVAIWSVTKAGAAFVPVDPAYPRERVEYMLADCRASLGLTVQSSRTHLPDVVPWLELDDPHFARRVAALSPEPITDDDRTGVLNLDHPAYLIYTSGSTGKPKGVNITHRGLASFTAETRERFEVTHDSHVSQLASPSFDASIFELTMAFSASAQVVIVPPAVYGGAELADVFRREQVTHATITPTALAALGDNGFEALRVLDLVGEACPPEVVAQWAPGRRLHNGYGPTETTVQASVSDSMKPGAGVNIGSPAVGFGFLVLDERLQPVPVGVPGELYIIGPGMARGYHNRASLTSERFVACLYGSPGRRMYRTGDVVRWRESGGDSAKIVGSGDGVHHTLEYIGRSDFQVKVRGFRIELGEIDAVLSRHPSVDFAATVGYTGPSGETVLVSYVRASAADASDSDEIRAYAADRLPSHMVPSAVVLLERIPMTPVGKLDRKALPEPEFSSVAAEFREPVTDTERAVVDSFVEVLGVSRVSTTDSFFDLGGSSLVATRIVSALHSRFQRRIPLQWMFLDPTPAGIARRLDMPTVDAGMEELLAVVVPLRTEGSGRPLFCVHPGIGLSWGYAGLVRYLPEDRPVYGLQLPALSDDGDYQSIEQLAHRYVEEMEAVSPDGPYDLLGWSLGGVIAHAMAVELQSSGREVATLTMMDSYPDNGDASASAAFDVRDLLRGLGLEIETDRDLTFDEAAAVLARRLGPETGVDGRDLERIARGYETSQRITHQFVPQIYEGDLLIFPADGKDDTIPRERSPQEWRPLVTGRIVEVPVRCGHNEMIEAPAMAVIGPEMARVLSMFSGYSERA</sequence>
<keyword evidence="4" id="KW-0677">Repeat</keyword>
<dbReference type="Pfam" id="PF13193">
    <property type="entry name" value="AMP-binding_C"/>
    <property type="match status" value="5"/>
</dbReference>
<dbReference type="CDD" id="cd19540">
    <property type="entry name" value="LCL_NRPS-like"/>
    <property type="match status" value="3"/>
</dbReference>
<dbReference type="Gene3D" id="3.30.559.30">
    <property type="entry name" value="Nonribosomal peptide synthetase, condensation domain"/>
    <property type="match status" value="7"/>
</dbReference>
<dbReference type="EMBL" id="CP124545">
    <property type="protein sequence ID" value="WGV47192.2"/>
    <property type="molecule type" value="Genomic_DNA"/>
</dbReference>
<dbReference type="Pfam" id="PF00501">
    <property type="entry name" value="AMP-binding"/>
    <property type="match status" value="5"/>
</dbReference>
<dbReference type="InterPro" id="IPR006162">
    <property type="entry name" value="Ppantetheine_attach_site"/>
</dbReference>
<dbReference type="InterPro" id="IPR001242">
    <property type="entry name" value="Condensation_dom"/>
</dbReference>
<dbReference type="InterPro" id="IPR000873">
    <property type="entry name" value="AMP-dep_synth/lig_dom"/>
</dbReference>
<dbReference type="NCBIfam" id="NF003417">
    <property type="entry name" value="PRK04813.1"/>
    <property type="match status" value="5"/>
</dbReference>
<evidence type="ECO:0000256" key="2">
    <source>
        <dbReference type="ARBA" id="ARBA00022450"/>
    </source>
</evidence>
<keyword evidence="5" id="KW-0045">Antibiotic biosynthesis</keyword>
<dbReference type="SUPFAM" id="SSF47336">
    <property type="entry name" value="ACP-like"/>
    <property type="match status" value="5"/>
</dbReference>
<dbReference type="CDD" id="cd17643">
    <property type="entry name" value="A_NRPS_Cytc1-like"/>
    <property type="match status" value="1"/>
</dbReference>
<dbReference type="InterPro" id="IPR020845">
    <property type="entry name" value="AMP-binding_CS"/>
</dbReference>
<dbReference type="InterPro" id="IPR042099">
    <property type="entry name" value="ANL_N_sf"/>
</dbReference>
<dbReference type="InterPro" id="IPR036736">
    <property type="entry name" value="ACP-like_sf"/>
</dbReference>
<gene>
    <name evidence="7" type="ORF">QIE55_16590</name>
</gene>
<dbReference type="PANTHER" id="PTHR45527">
    <property type="entry name" value="NONRIBOSOMAL PEPTIDE SYNTHETASE"/>
    <property type="match status" value="1"/>
</dbReference>
<dbReference type="FunFam" id="1.10.1200.10:FF:000005">
    <property type="entry name" value="Nonribosomal peptide synthetase 1"/>
    <property type="match status" value="2"/>
</dbReference>
<dbReference type="Gene3D" id="3.40.50.980">
    <property type="match status" value="6"/>
</dbReference>
<feature type="domain" description="Carrier" evidence="6">
    <location>
        <begin position="4904"/>
        <end position="4979"/>
    </location>
</feature>
<dbReference type="GO" id="GO:0017000">
    <property type="term" value="P:antibiotic biosynthetic process"/>
    <property type="evidence" value="ECO:0007669"/>
    <property type="project" value="UniProtKB-KW"/>
</dbReference>
<feature type="domain" description="Carrier" evidence="6">
    <location>
        <begin position="3364"/>
        <end position="3438"/>
    </location>
</feature>
<evidence type="ECO:0000256" key="4">
    <source>
        <dbReference type="ARBA" id="ARBA00022737"/>
    </source>
</evidence>
<dbReference type="GO" id="GO:0003824">
    <property type="term" value="F:catalytic activity"/>
    <property type="evidence" value="ECO:0007669"/>
    <property type="project" value="InterPro"/>
</dbReference>
<dbReference type="InterPro" id="IPR010071">
    <property type="entry name" value="AA_adenyl_dom"/>
</dbReference>
<dbReference type="PROSITE" id="PS00455">
    <property type="entry name" value="AMP_BINDING"/>
    <property type="match status" value="5"/>
</dbReference>
<dbReference type="Proteomes" id="UP001230933">
    <property type="component" value="Chromosome"/>
</dbReference>
<dbReference type="InterPro" id="IPR020806">
    <property type="entry name" value="PKS_PP-bd"/>
</dbReference>
<name>A0AAX3UYC8_RHOER</name>
<organism evidence="7 8">
    <name type="scientific">Rhodococcus erythropolis</name>
    <name type="common">Arthrobacter picolinophilus</name>
    <dbReference type="NCBI Taxonomy" id="1833"/>
    <lineage>
        <taxon>Bacteria</taxon>
        <taxon>Bacillati</taxon>
        <taxon>Actinomycetota</taxon>
        <taxon>Actinomycetes</taxon>
        <taxon>Mycobacteriales</taxon>
        <taxon>Nocardiaceae</taxon>
        <taxon>Rhodococcus</taxon>
        <taxon>Rhodococcus erythropolis group</taxon>
    </lineage>
</organism>
<dbReference type="FunFam" id="3.40.50.980:FF:000001">
    <property type="entry name" value="Non-ribosomal peptide synthetase"/>
    <property type="match status" value="3"/>
</dbReference>
<evidence type="ECO:0000256" key="3">
    <source>
        <dbReference type="ARBA" id="ARBA00022553"/>
    </source>
</evidence>
<dbReference type="InterPro" id="IPR010060">
    <property type="entry name" value="NRPS_synth"/>
</dbReference>
<dbReference type="InterPro" id="IPR029058">
    <property type="entry name" value="AB_hydrolase_fold"/>
</dbReference>
<dbReference type="Gene3D" id="1.10.1200.10">
    <property type="entry name" value="ACP-like"/>
    <property type="match status" value="3"/>
</dbReference>
<dbReference type="SUPFAM" id="SSF53474">
    <property type="entry name" value="alpha/beta-Hydrolases"/>
    <property type="match status" value="1"/>
</dbReference>
<dbReference type="NCBIfam" id="TIGR01733">
    <property type="entry name" value="AA-adenyl-dom"/>
    <property type="match status" value="5"/>
</dbReference>
<dbReference type="Gene3D" id="3.40.50.12780">
    <property type="entry name" value="N-terminal domain of ligase-like"/>
    <property type="match status" value="2"/>
</dbReference>
<dbReference type="PROSITE" id="PS50075">
    <property type="entry name" value="CARRIER"/>
    <property type="match status" value="5"/>
</dbReference>
<dbReference type="GO" id="GO:0008610">
    <property type="term" value="P:lipid biosynthetic process"/>
    <property type="evidence" value="ECO:0007669"/>
    <property type="project" value="UniProtKB-ARBA"/>
</dbReference>
<dbReference type="InterPro" id="IPR023213">
    <property type="entry name" value="CAT-like_dom_sf"/>
</dbReference>
<reference evidence="7" key="1">
    <citation type="submission" date="2023-08" db="EMBL/GenBank/DDBJ databases">
        <title>Isolation and Characterization of Rhodococcus erythropolis MGMM8.</title>
        <authorList>
            <person name="Diabankana R.G.C."/>
            <person name="Afordoanyi D.M."/>
            <person name="Validov S.Z."/>
        </authorList>
    </citation>
    <scope>NUCLEOTIDE SEQUENCE</scope>
    <source>
        <strain evidence="7">MGMM8</strain>
    </source>
</reference>
<evidence type="ECO:0000313" key="7">
    <source>
        <dbReference type="EMBL" id="WGV47192.2"/>
    </source>
</evidence>
<accession>A0AAX3UYC8</accession>
<dbReference type="InterPro" id="IPR009081">
    <property type="entry name" value="PP-bd_ACP"/>
</dbReference>
<dbReference type="NCBIfam" id="TIGR01720">
    <property type="entry name" value="NRPS-para261"/>
    <property type="match status" value="1"/>
</dbReference>
<dbReference type="Gene3D" id="3.30.559.10">
    <property type="entry name" value="Chloramphenicol acetyltransferase-like domain"/>
    <property type="match status" value="6"/>
</dbReference>
<dbReference type="InterPro" id="IPR025110">
    <property type="entry name" value="AMP-bd_C"/>
</dbReference>
<dbReference type="SUPFAM" id="SSF52777">
    <property type="entry name" value="CoA-dependent acyltransferases"/>
    <property type="match status" value="13"/>
</dbReference>
<evidence type="ECO:0000313" key="8">
    <source>
        <dbReference type="Proteomes" id="UP001230933"/>
    </source>
</evidence>
<dbReference type="Pfam" id="PF00975">
    <property type="entry name" value="Thioesterase"/>
    <property type="match status" value="1"/>
</dbReference>
<dbReference type="CDD" id="cd19543">
    <property type="entry name" value="DCL_NRPS"/>
    <property type="match status" value="1"/>
</dbReference>
<keyword evidence="3" id="KW-0597">Phosphoprotein</keyword>
<dbReference type="GO" id="GO:0043041">
    <property type="term" value="P:amino acid activation for nonribosomal peptide biosynthetic process"/>
    <property type="evidence" value="ECO:0007669"/>
    <property type="project" value="TreeGrafter"/>
</dbReference>
<dbReference type="PROSITE" id="PS00012">
    <property type="entry name" value="PHOSPHOPANTETHEINE"/>
    <property type="match status" value="4"/>
</dbReference>
<feature type="domain" description="Carrier" evidence="6">
    <location>
        <begin position="1204"/>
        <end position="1279"/>
    </location>
</feature>
<dbReference type="SMART" id="SM00823">
    <property type="entry name" value="PKS_PP"/>
    <property type="match status" value="5"/>
</dbReference>
<protein>
    <submittedName>
        <fullName evidence="7">Non-ribosomal peptide synthase/polyketide synthase</fullName>
    </submittedName>
</protein>
<feature type="domain" description="Carrier" evidence="6">
    <location>
        <begin position="5977"/>
        <end position="6052"/>
    </location>
</feature>
<dbReference type="Pfam" id="PF00668">
    <property type="entry name" value="Condensation"/>
    <property type="match status" value="7"/>
</dbReference>
<dbReference type="GO" id="GO:0044550">
    <property type="term" value="P:secondary metabolite biosynthetic process"/>
    <property type="evidence" value="ECO:0007669"/>
    <property type="project" value="TreeGrafter"/>
</dbReference>
<dbReference type="Gene3D" id="2.30.38.10">
    <property type="entry name" value="Luciferase, Domain 3"/>
    <property type="match status" value="3"/>
</dbReference>
<dbReference type="Gene3D" id="3.40.50.1820">
    <property type="entry name" value="alpha/beta hydrolase"/>
    <property type="match status" value="2"/>
</dbReference>
<dbReference type="SUPFAM" id="SSF56801">
    <property type="entry name" value="Acetyl-CoA synthetase-like"/>
    <property type="match status" value="5"/>
</dbReference>
<evidence type="ECO:0000259" key="6">
    <source>
        <dbReference type="PROSITE" id="PS50075"/>
    </source>
</evidence>